<dbReference type="InterPro" id="IPR016040">
    <property type="entry name" value="NAD(P)-bd_dom"/>
</dbReference>
<reference evidence="2" key="1">
    <citation type="submission" date="2020-04" db="EMBL/GenBank/DDBJ databases">
        <authorList>
            <person name="Zhang T."/>
        </authorList>
    </citation>
    <scope>NUCLEOTIDE SEQUENCE</scope>
    <source>
        <strain evidence="2">HKST-UBA01</strain>
    </source>
</reference>
<accession>A0A956LVI4</accession>
<gene>
    <name evidence="2" type="ORF">KC729_00995</name>
</gene>
<reference evidence="2" key="2">
    <citation type="journal article" date="2021" name="Microbiome">
        <title>Successional dynamics and alternative stable states in a saline activated sludge microbial community over 9 years.</title>
        <authorList>
            <person name="Wang Y."/>
            <person name="Ye J."/>
            <person name="Ju F."/>
            <person name="Liu L."/>
            <person name="Boyd J.A."/>
            <person name="Deng Y."/>
            <person name="Parks D.H."/>
            <person name="Jiang X."/>
            <person name="Yin X."/>
            <person name="Woodcroft B.J."/>
            <person name="Tyson G.W."/>
            <person name="Hugenholtz P."/>
            <person name="Polz M.F."/>
            <person name="Zhang T."/>
        </authorList>
    </citation>
    <scope>NUCLEOTIDE SEQUENCE</scope>
    <source>
        <strain evidence="2">HKST-UBA01</strain>
    </source>
</reference>
<dbReference type="Gene3D" id="3.40.50.720">
    <property type="entry name" value="NAD(P)-binding Rossmann-like Domain"/>
    <property type="match status" value="1"/>
</dbReference>
<sequence length="242" mass="26858">MSTILIVGATGATGRHLVRELLDRGHRVKAIVRSRARVPRDLQVRQGLTLIEGTALDFEDRELAGHVDGCDGIASCLGHTLSFKGIFGPPHRLVTNSVRRLCEAIRVTKPAQPIRFVLMNTTGNRNRDLAERVSLPERAALSLLRRLVPPHADNEDAAQYLRTQVGPDDPVIQWVAVRPDTLIDEDAVSAYELHPSPIRSPLFNAGKTSRINVGHFMATLLDDDAVWSHWKGRMPVMYNQST</sequence>
<feature type="domain" description="NAD(P)-binding" evidence="1">
    <location>
        <begin position="8"/>
        <end position="223"/>
    </location>
</feature>
<dbReference type="SUPFAM" id="SSF51735">
    <property type="entry name" value="NAD(P)-binding Rossmann-fold domains"/>
    <property type="match status" value="1"/>
</dbReference>
<dbReference type="Pfam" id="PF13460">
    <property type="entry name" value="NAD_binding_10"/>
    <property type="match status" value="1"/>
</dbReference>
<evidence type="ECO:0000313" key="3">
    <source>
        <dbReference type="Proteomes" id="UP000697710"/>
    </source>
</evidence>
<dbReference type="Proteomes" id="UP000697710">
    <property type="component" value="Unassembled WGS sequence"/>
</dbReference>
<dbReference type="InterPro" id="IPR036291">
    <property type="entry name" value="NAD(P)-bd_dom_sf"/>
</dbReference>
<dbReference type="PANTHER" id="PTHR15020:SF11">
    <property type="entry name" value="OS06G0360300 PROTEIN"/>
    <property type="match status" value="1"/>
</dbReference>
<organism evidence="2 3">
    <name type="scientific">Eiseniibacteriota bacterium</name>
    <dbReference type="NCBI Taxonomy" id="2212470"/>
    <lineage>
        <taxon>Bacteria</taxon>
        <taxon>Candidatus Eiseniibacteriota</taxon>
    </lineage>
</organism>
<proteinExistence type="predicted"/>
<protein>
    <submittedName>
        <fullName evidence="2">SDR family oxidoreductase</fullName>
    </submittedName>
</protein>
<comment type="caution">
    <text evidence="2">The sequence shown here is derived from an EMBL/GenBank/DDBJ whole genome shotgun (WGS) entry which is preliminary data.</text>
</comment>
<evidence type="ECO:0000313" key="2">
    <source>
        <dbReference type="EMBL" id="MCA9726229.1"/>
    </source>
</evidence>
<dbReference type="EMBL" id="JAGQHR010000012">
    <property type="protein sequence ID" value="MCA9726229.1"/>
    <property type="molecule type" value="Genomic_DNA"/>
</dbReference>
<name>A0A956LVI4_UNCEI</name>
<dbReference type="AlphaFoldDB" id="A0A956LVI4"/>
<evidence type="ECO:0000259" key="1">
    <source>
        <dbReference type="Pfam" id="PF13460"/>
    </source>
</evidence>
<dbReference type="PANTHER" id="PTHR15020">
    <property type="entry name" value="FLAVIN REDUCTASE-RELATED"/>
    <property type="match status" value="1"/>
</dbReference>